<dbReference type="Proteomes" id="UP000240569">
    <property type="component" value="Unassembled WGS sequence"/>
</dbReference>
<evidence type="ECO:0000256" key="8">
    <source>
        <dbReference type="ARBA" id="ARBA00023136"/>
    </source>
</evidence>
<sequence>MDTLVSVKALKVSYRTYRGLVKALSEIHLEIPKGKIVALVGESGCGKSTLGLSIIRLLPPNAQVSGEIFFEGKDILKMEEDEFSKIRGTGISMIFQEPMSSLDPVYTVGKQLIEALEVREGRAPPKKAYGVFKTITQKPSLIVRLFGASVNVKREYNYTQEIIDVLRRVQISDPERVLNKYPHELSGGMAQRVMIAQALLEKPKLLIADEPTSALDVTSQAQVLELMRSLRDELGSSIIFITHDLAVAAQIADEIVVMYAGEIVERAQTLELFKNPLHPYTRGLLGSFPRFYREDGVIQEAIQGDVPNLLNPPSGCKFHPRCKYVMEVCKQKTPQLKEVKPHHEVSCFLSG</sequence>
<accession>A0A2R6AIE9</accession>
<evidence type="ECO:0000256" key="7">
    <source>
        <dbReference type="ARBA" id="ARBA00022967"/>
    </source>
</evidence>
<dbReference type="Pfam" id="PF08352">
    <property type="entry name" value="oligo_HPY"/>
    <property type="match status" value="1"/>
</dbReference>
<keyword evidence="8" id="KW-0472">Membrane</keyword>
<dbReference type="InterPro" id="IPR003439">
    <property type="entry name" value="ABC_transporter-like_ATP-bd"/>
</dbReference>
<dbReference type="GO" id="GO:0016887">
    <property type="term" value="F:ATP hydrolysis activity"/>
    <property type="evidence" value="ECO:0007669"/>
    <property type="project" value="InterPro"/>
</dbReference>
<evidence type="ECO:0000256" key="4">
    <source>
        <dbReference type="ARBA" id="ARBA00022519"/>
    </source>
</evidence>
<dbReference type="CDD" id="cd03257">
    <property type="entry name" value="ABC_NikE_OppD_transporters"/>
    <property type="match status" value="1"/>
</dbReference>
<dbReference type="Gene3D" id="3.40.50.300">
    <property type="entry name" value="P-loop containing nucleotide triphosphate hydrolases"/>
    <property type="match status" value="1"/>
</dbReference>
<gene>
    <name evidence="10" type="ORF">B9Q02_03600</name>
</gene>
<evidence type="ECO:0000259" key="9">
    <source>
        <dbReference type="PROSITE" id="PS50893"/>
    </source>
</evidence>
<keyword evidence="6" id="KW-0067">ATP-binding</keyword>
<dbReference type="SMART" id="SM00382">
    <property type="entry name" value="AAA"/>
    <property type="match status" value="1"/>
</dbReference>
<reference evidence="10 11" key="1">
    <citation type="submission" date="2017-04" db="EMBL/GenBank/DDBJ databases">
        <title>Novel microbial lineages endemic to geothermal iron-oxide mats fill important gaps in the evolutionary history of Archaea.</title>
        <authorList>
            <person name="Jay Z.J."/>
            <person name="Beam J.P."/>
            <person name="Dlakic M."/>
            <person name="Rusch D.B."/>
            <person name="Kozubal M.A."/>
            <person name="Inskeep W.P."/>
        </authorList>
    </citation>
    <scope>NUCLEOTIDE SEQUENCE [LARGE SCALE GENOMIC DNA]</scope>
    <source>
        <strain evidence="10">BE_D</strain>
    </source>
</reference>
<proteinExistence type="predicted"/>
<dbReference type="InterPro" id="IPR017871">
    <property type="entry name" value="ABC_transporter-like_CS"/>
</dbReference>
<dbReference type="AlphaFoldDB" id="A0A2R6AIE9"/>
<feature type="domain" description="ABC transporter" evidence="9">
    <location>
        <begin position="7"/>
        <end position="285"/>
    </location>
</feature>
<dbReference type="NCBIfam" id="TIGR01727">
    <property type="entry name" value="oligo_HPY"/>
    <property type="match status" value="1"/>
</dbReference>
<dbReference type="InterPro" id="IPR013563">
    <property type="entry name" value="Oligopep_ABC_C"/>
</dbReference>
<keyword evidence="4" id="KW-0997">Cell inner membrane</keyword>
<dbReference type="SUPFAM" id="SSF52540">
    <property type="entry name" value="P-loop containing nucleoside triphosphate hydrolases"/>
    <property type="match status" value="1"/>
</dbReference>
<evidence type="ECO:0000256" key="2">
    <source>
        <dbReference type="ARBA" id="ARBA00022448"/>
    </source>
</evidence>
<evidence type="ECO:0000256" key="5">
    <source>
        <dbReference type="ARBA" id="ARBA00022741"/>
    </source>
</evidence>
<keyword evidence="7" id="KW-1278">Translocase</keyword>
<dbReference type="PROSITE" id="PS00211">
    <property type="entry name" value="ABC_TRANSPORTER_1"/>
    <property type="match status" value="1"/>
</dbReference>
<dbReference type="GO" id="GO:0005524">
    <property type="term" value="F:ATP binding"/>
    <property type="evidence" value="ECO:0007669"/>
    <property type="project" value="UniProtKB-KW"/>
</dbReference>
<evidence type="ECO:0000313" key="11">
    <source>
        <dbReference type="Proteomes" id="UP000240569"/>
    </source>
</evidence>
<protein>
    <recommendedName>
        <fullName evidence="9">ABC transporter domain-containing protein</fullName>
    </recommendedName>
</protein>
<keyword evidence="5" id="KW-0547">Nucleotide-binding</keyword>
<dbReference type="PANTHER" id="PTHR43297:SF14">
    <property type="entry name" value="ATPASE AAA-TYPE CORE DOMAIN-CONTAINING PROTEIN"/>
    <property type="match status" value="1"/>
</dbReference>
<dbReference type="PROSITE" id="PS50893">
    <property type="entry name" value="ABC_TRANSPORTER_2"/>
    <property type="match status" value="1"/>
</dbReference>
<dbReference type="GO" id="GO:0005886">
    <property type="term" value="C:plasma membrane"/>
    <property type="evidence" value="ECO:0007669"/>
    <property type="project" value="UniProtKB-SubCell"/>
</dbReference>
<dbReference type="GO" id="GO:0015833">
    <property type="term" value="P:peptide transport"/>
    <property type="evidence" value="ECO:0007669"/>
    <property type="project" value="InterPro"/>
</dbReference>
<evidence type="ECO:0000256" key="1">
    <source>
        <dbReference type="ARBA" id="ARBA00004202"/>
    </source>
</evidence>
<name>A0A2R6AIE9_9ARCH</name>
<dbReference type="InterPro" id="IPR050388">
    <property type="entry name" value="ABC_Ni/Peptide_Import"/>
</dbReference>
<dbReference type="PANTHER" id="PTHR43297">
    <property type="entry name" value="OLIGOPEPTIDE TRANSPORT ATP-BINDING PROTEIN APPD"/>
    <property type="match status" value="1"/>
</dbReference>
<dbReference type="InterPro" id="IPR027417">
    <property type="entry name" value="P-loop_NTPase"/>
</dbReference>
<evidence type="ECO:0000256" key="3">
    <source>
        <dbReference type="ARBA" id="ARBA00022475"/>
    </source>
</evidence>
<comment type="caution">
    <text evidence="10">The sequence shown here is derived from an EMBL/GenBank/DDBJ whole genome shotgun (WGS) entry which is preliminary data.</text>
</comment>
<dbReference type="InterPro" id="IPR003593">
    <property type="entry name" value="AAA+_ATPase"/>
</dbReference>
<keyword evidence="2" id="KW-0813">Transport</keyword>
<dbReference type="Pfam" id="PF00005">
    <property type="entry name" value="ABC_tran"/>
    <property type="match status" value="1"/>
</dbReference>
<organism evidence="10 11">
    <name type="scientific">Candidatus Marsarchaeota G1 archaeon BE_D</name>
    <dbReference type="NCBI Taxonomy" id="1978156"/>
    <lineage>
        <taxon>Archaea</taxon>
        <taxon>Candidatus Marsarchaeota</taxon>
        <taxon>Candidatus Marsarchaeota group 1</taxon>
    </lineage>
</organism>
<dbReference type="EMBL" id="NEXD01000012">
    <property type="protein sequence ID" value="PSN86146.1"/>
    <property type="molecule type" value="Genomic_DNA"/>
</dbReference>
<evidence type="ECO:0000256" key="6">
    <source>
        <dbReference type="ARBA" id="ARBA00022840"/>
    </source>
</evidence>
<evidence type="ECO:0000313" key="10">
    <source>
        <dbReference type="EMBL" id="PSN86146.1"/>
    </source>
</evidence>
<keyword evidence="3" id="KW-1003">Cell membrane</keyword>
<comment type="subcellular location">
    <subcellularLocation>
        <location evidence="1">Cell membrane</location>
        <topology evidence="1">Peripheral membrane protein</topology>
    </subcellularLocation>
</comment>